<keyword evidence="3" id="KW-1185">Reference proteome</keyword>
<organism evidence="2 3">
    <name type="scientific">Phytophthora megakarya</name>
    <dbReference type="NCBI Taxonomy" id="4795"/>
    <lineage>
        <taxon>Eukaryota</taxon>
        <taxon>Sar</taxon>
        <taxon>Stramenopiles</taxon>
        <taxon>Oomycota</taxon>
        <taxon>Peronosporomycetes</taxon>
        <taxon>Peronosporales</taxon>
        <taxon>Peronosporaceae</taxon>
        <taxon>Phytophthora</taxon>
    </lineage>
</organism>
<dbReference type="AlphaFoldDB" id="A0A225VBB3"/>
<sequence>MRSSTSSTKSTTRTKARTMTPTPTVMWTMMVIAPMTAVQVPTRSVTTIHIRTKKVKNNKLKCELGKANHFFVSDSDKCVANALICEVIWPEA</sequence>
<evidence type="ECO:0000313" key="3">
    <source>
        <dbReference type="Proteomes" id="UP000198211"/>
    </source>
</evidence>
<feature type="region of interest" description="Disordered" evidence="1">
    <location>
        <begin position="1"/>
        <end position="21"/>
    </location>
</feature>
<evidence type="ECO:0000256" key="1">
    <source>
        <dbReference type="SAM" id="MobiDB-lite"/>
    </source>
</evidence>
<dbReference type="Proteomes" id="UP000198211">
    <property type="component" value="Unassembled WGS sequence"/>
</dbReference>
<gene>
    <name evidence="2" type="ORF">PHMEG_00025785</name>
</gene>
<proteinExistence type="predicted"/>
<comment type="caution">
    <text evidence="2">The sequence shown here is derived from an EMBL/GenBank/DDBJ whole genome shotgun (WGS) entry which is preliminary data.</text>
</comment>
<accession>A0A225VBB3</accession>
<reference evidence="3" key="1">
    <citation type="submission" date="2017-03" db="EMBL/GenBank/DDBJ databases">
        <title>Phytopthora megakarya and P. palmivora, two closely related causual agents of cacao black pod achieved similar genome size and gene model numbers by different mechanisms.</title>
        <authorList>
            <person name="Ali S."/>
            <person name="Shao J."/>
            <person name="Larry D.J."/>
            <person name="Kronmiller B."/>
            <person name="Shen D."/>
            <person name="Strem M.D."/>
            <person name="Melnick R.L."/>
            <person name="Guiltinan M.J."/>
            <person name="Tyler B.M."/>
            <person name="Meinhardt L.W."/>
            <person name="Bailey B.A."/>
        </authorList>
    </citation>
    <scope>NUCLEOTIDE SEQUENCE [LARGE SCALE GENOMIC DNA]</scope>
    <source>
        <strain evidence="3">zdho120</strain>
    </source>
</reference>
<protein>
    <submittedName>
        <fullName evidence="2">Uncharacterized protein</fullName>
    </submittedName>
</protein>
<dbReference type="EMBL" id="NBNE01006045">
    <property type="protein sequence ID" value="OWZ02622.1"/>
    <property type="molecule type" value="Genomic_DNA"/>
</dbReference>
<name>A0A225VBB3_9STRA</name>
<evidence type="ECO:0000313" key="2">
    <source>
        <dbReference type="EMBL" id="OWZ02622.1"/>
    </source>
</evidence>